<dbReference type="Proteomes" id="UP000256388">
    <property type="component" value="Unassembled WGS sequence"/>
</dbReference>
<comment type="caution">
    <text evidence="2">The sequence shown here is derived from an EMBL/GenBank/DDBJ whole genome shotgun (WGS) entry which is preliminary data.</text>
</comment>
<dbReference type="EMBL" id="QUMS01000001">
    <property type="protein sequence ID" value="REG11340.1"/>
    <property type="molecule type" value="Genomic_DNA"/>
</dbReference>
<evidence type="ECO:0000256" key="1">
    <source>
        <dbReference type="SAM" id="MobiDB-lite"/>
    </source>
</evidence>
<evidence type="ECO:0000313" key="3">
    <source>
        <dbReference type="Proteomes" id="UP000256388"/>
    </source>
</evidence>
<dbReference type="Pfam" id="PF13385">
    <property type="entry name" value="Laminin_G_3"/>
    <property type="match status" value="1"/>
</dbReference>
<dbReference type="GO" id="GO:0030246">
    <property type="term" value="F:carbohydrate binding"/>
    <property type="evidence" value="ECO:0007669"/>
    <property type="project" value="UniProtKB-KW"/>
</dbReference>
<feature type="region of interest" description="Disordered" evidence="1">
    <location>
        <begin position="23"/>
        <end position="88"/>
    </location>
</feature>
<feature type="compositionally biased region" description="Acidic residues" evidence="1">
    <location>
        <begin position="66"/>
        <end position="75"/>
    </location>
</feature>
<reference evidence="2 3" key="1">
    <citation type="submission" date="2018-08" db="EMBL/GenBank/DDBJ databases">
        <title>Genomic Encyclopedia of Type Strains, Phase IV (KMG-IV): sequencing the most valuable type-strain genomes for metagenomic binning, comparative biology and taxonomic classification.</title>
        <authorList>
            <person name="Goeker M."/>
        </authorList>
    </citation>
    <scope>NUCLEOTIDE SEQUENCE [LARGE SCALE GENOMIC DNA]</scope>
    <source>
        <strain evidence="2 3">DSM 23923</strain>
    </source>
</reference>
<dbReference type="InterPro" id="IPR013783">
    <property type="entry name" value="Ig-like_fold"/>
</dbReference>
<feature type="compositionally biased region" description="Low complexity" evidence="1">
    <location>
        <begin position="52"/>
        <end position="65"/>
    </location>
</feature>
<dbReference type="Gene3D" id="2.60.40.10">
    <property type="entry name" value="Immunoglobulins"/>
    <property type="match status" value="3"/>
</dbReference>
<dbReference type="InterPro" id="IPR013320">
    <property type="entry name" value="ConA-like_dom_sf"/>
</dbReference>
<feature type="compositionally biased region" description="Low complexity" evidence="1">
    <location>
        <begin position="33"/>
        <end position="45"/>
    </location>
</feature>
<dbReference type="Gene3D" id="2.60.120.560">
    <property type="entry name" value="Exo-inulinase, domain 1"/>
    <property type="match status" value="2"/>
</dbReference>
<name>A0A3E0AN31_9CHLR</name>
<evidence type="ECO:0000313" key="2">
    <source>
        <dbReference type="EMBL" id="REG11340.1"/>
    </source>
</evidence>
<protein>
    <submittedName>
        <fullName evidence="2">Concanavalin A-like lectin/glucanase superfamily protein</fullName>
    </submittedName>
</protein>
<sequence>MLASTLFNTGIIFADDVPADGDVTAEQAEVTEEPTAVPTEIPTEVPTEEPVADPTDVPTTVPTEVTGDEPTEEPTAEPTEIPTEIATEETPTVDLTLTPTVTPTEEVISAQDVTLTGPEGTVYTRTPYFYWNYEEDAYKYQLFVYQKSLNGDIKMFDKLYMASKVCDDDAGTCKVKSPTSLAFGSYYWKMRACYGDKYGYICTDLESAPSMEFVVSSTTPTAYEPNGTIYTNTPTFTWTGVADDTEQYYLQVYDSNGHKVAINGGTNILESGDATCETDEDGEYICSYTDAELFDNGSYKWRVRAFYSGKWRSYSGYKTFSVASDINENFDSYAPDFTKLAGGTWLMGTEDGNTVYYTNGVSKRMTNLRSKYIFDDVNLTAIVKRAAGSVDGSYPASYIGVRMGKSKSSSTNMWYTGYIFGYTTAGTYAVWRVDTASRVETIQPWTEITGTFNDDGWNELNVTAEGKDFTFSINGDEVASFTDGTYSKGYVGFEMFRPDSTILPFYIDSVTVNNISSTSVSGASISSEQAAANLAAQSSSTGSVEGYDGGTVHSQATTPNPIEPSNTTIYTNKPTFKWDDTGDEKYYLYLAKITTGGIDKVYGKTLLAETYCSDGECAYTSASTLSQNDYVWKVKSYDGTDYSDYSDNQYFTVGTTMPTAKKPYSTGYDNQPTFTWTEIVDAEQYNIVAYDSSGKKVISWWPLAGEVTCDADQICSVELEDFIGMEEPNWITPESLDNGKYRWRVRALYNSRWGIFSAYRDFTVASEFDSDFTSNSKGWSRLWGGKWYRSNGYYYSTGSPKVMNTAKYAYVYSDFTFTAVVKREHTSQTYSSYPANYIAVRMGNSHTKDLQWYSGYLFGYTNAGYYSIWRVKGNGKVTALQPWTETDAINKGDWNQLTVTAEGSSFEFYINGELLTTVEDDNDSKGYVGFEFYRPASAYLGKFYVDEAQLTLIESTSLSVQSTTSSQATVSAEQQALNEAAINSGIEGSIEGTPLE</sequence>
<gene>
    <name evidence="2" type="ORF">DFR64_1218</name>
</gene>
<keyword evidence="2" id="KW-0430">Lectin</keyword>
<organism evidence="2 3">
    <name type="scientific">Pelolinea submarina</name>
    <dbReference type="NCBI Taxonomy" id="913107"/>
    <lineage>
        <taxon>Bacteria</taxon>
        <taxon>Bacillati</taxon>
        <taxon>Chloroflexota</taxon>
        <taxon>Anaerolineae</taxon>
        <taxon>Anaerolineales</taxon>
        <taxon>Anaerolineaceae</taxon>
        <taxon>Pelolinea</taxon>
    </lineage>
</organism>
<feature type="compositionally biased region" description="Low complexity" evidence="1">
    <location>
        <begin position="76"/>
        <end position="88"/>
    </location>
</feature>
<keyword evidence="3" id="KW-1185">Reference proteome</keyword>
<dbReference type="AlphaFoldDB" id="A0A3E0AN31"/>
<accession>A0A3E0AN31</accession>
<dbReference type="SUPFAM" id="SSF49899">
    <property type="entry name" value="Concanavalin A-like lectins/glucanases"/>
    <property type="match status" value="1"/>
</dbReference>
<proteinExistence type="predicted"/>